<evidence type="ECO:0000313" key="2">
    <source>
        <dbReference type="EMBL" id="MBJ7602236.1"/>
    </source>
</evidence>
<evidence type="ECO:0000313" key="3">
    <source>
        <dbReference type="Proteomes" id="UP000620075"/>
    </source>
</evidence>
<accession>A0A934KF50</accession>
<dbReference type="Gene3D" id="3.40.50.720">
    <property type="entry name" value="NAD(P)-binding Rossmann-like Domain"/>
    <property type="match status" value="1"/>
</dbReference>
<sequence>MACPAGVFIVSTMHRRCSRTSSRTVPVSGSAPSSGSDGSQLAAIKEAGKLKPMIDRVLPVEEVAAAHEYSKRGRAKAKIVLNSLAEGFGHDQDRCQYRPG</sequence>
<name>A0A934KF50_9BACT</name>
<dbReference type="EMBL" id="JAEKNQ010000018">
    <property type="protein sequence ID" value="MBJ7602236.1"/>
    <property type="molecule type" value="Genomic_DNA"/>
</dbReference>
<gene>
    <name evidence="2" type="ORF">JF888_03435</name>
</gene>
<feature type="compositionally biased region" description="Low complexity" evidence="1">
    <location>
        <begin position="28"/>
        <end position="39"/>
    </location>
</feature>
<reference evidence="2 3" key="1">
    <citation type="submission" date="2020-10" db="EMBL/GenBank/DDBJ databases">
        <title>Ca. Dormibacterota MAGs.</title>
        <authorList>
            <person name="Montgomery K."/>
        </authorList>
    </citation>
    <scope>NUCLEOTIDE SEQUENCE [LARGE SCALE GENOMIC DNA]</scope>
    <source>
        <strain evidence="2">SC8811_S16_3</strain>
    </source>
</reference>
<feature type="region of interest" description="Disordered" evidence="1">
    <location>
        <begin position="19"/>
        <end position="40"/>
    </location>
</feature>
<comment type="caution">
    <text evidence="2">The sequence shown here is derived from an EMBL/GenBank/DDBJ whole genome shotgun (WGS) entry which is preliminary data.</text>
</comment>
<dbReference type="Proteomes" id="UP000620075">
    <property type="component" value="Unassembled WGS sequence"/>
</dbReference>
<dbReference type="Gene3D" id="3.90.180.10">
    <property type="entry name" value="Medium-chain alcohol dehydrogenases, catalytic domain"/>
    <property type="match status" value="1"/>
</dbReference>
<proteinExistence type="predicted"/>
<protein>
    <submittedName>
        <fullName evidence="2">Zinc-binding dehydrogenase</fullName>
    </submittedName>
</protein>
<organism evidence="2 3">
    <name type="scientific">Candidatus Dormiibacter inghamiae</name>
    <dbReference type="NCBI Taxonomy" id="3127013"/>
    <lineage>
        <taxon>Bacteria</taxon>
        <taxon>Bacillati</taxon>
        <taxon>Candidatus Dormiibacterota</taxon>
        <taxon>Candidatus Dormibacteria</taxon>
        <taxon>Candidatus Dormibacterales</taxon>
        <taxon>Candidatus Dormibacteraceae</taxon>
        <taxon>Candidatus Dormiibacter</taxon>
    </lineage>
</organism>
<dbReference type="AlphaFoldDB" id="A0A934KF50"/>
<dbReference type="Pfam" id="PF13602">
    <property type="entry name" value="ADH_zinc_N_2"/>
    <property type="match status" value="1"/>
</dbReference>
<evidence type="ECO:0000256" key="1">
    <source>
        <dbReference type="SAM" id="MobiDB-lite"/>
    </source>
</evidence>